<dbReference type="AlphaFoldDB" id="A0A448Z780"/>
<evidence type="ECO:0000313" key="1">
    <source>
        <dbReference type="EMBL" id="VEU37902.1"/>
    </source>
</evidence>
<dbReference type="OrthoDB" id="10604397at2759"/>
<keyword evidence="2" id="KW-1185">Reference proteome</keyword>
<dbReference type="InterPro" id="IPR042532">
    <property type="entry name" value="EXOC3/Sec6_C"/>
</dbReference>
<dbReference type="Proteomes" id="UP000291116">
    <property type="component" value="Unassembled WGS sequence"/>
</dbReference>
<evidence type="ECO:0000313" key="2">
    <source>
        <dbReference type="Proteomes" id="UP000291116"/>
    </source>
</evidence>
<organism evidence="1 2">
    <name type="scientific">Pseudo-nitzschia multistriata</name>
    <dbReference type="NCBI Taxonomy" id="183589"/>
    <lineage>
        <taxon>Eukaryota</taxon>
        <taxon>Sar</taxon>
        <taxon>Stramenopiles</taxon>
        <taxon>Ochrophyta</taxon>
        <taxon>Bacillariophyta</taxon>
        <taxon>Bacillariophyceae</taxon>
        <taxon>Bacillariophycidae</taxon>
        <taxon>Bacillariales</taxon>
        <taxon>Bacillariaceae</taxon>
        <taxon>Pseudo-nitzschia</taxon>
    </lineage>
</organism>
<gene>
    <name evidence="1" type="ORF">PSNMU_V1.4_AUG-EV-PASAV3_0047140</name>
</gene>
<accession>A0A448Z780</accession>
<dbReference type="EMBL" id="CAACVS010000147">
    <property type="protein sequence ID" value="VEU37902.1"/>
    <property type="molecule type" value="Genomic_DNA"/>
</dbReference>
<proteinExistence type="predicted"/>
<reference evidence="1 2" key="1">
    <citation type="submission" date="2019-01" db="EMBL/GenBank/DDBJ databases">
        <authorList>
            <person name="Ferrante I. M."/>
        </authorList>
    </citation>
    <scope>NUCLEOTIDE SEQUENCE [LARGE SCALE GENOMIC DNA]</scope>
    <source>
        <strain evidence="1 2">B856</strain>
    </source>
</reference>
<sequence length="335" mass="39198">MQYISKRHYNHLTWNAERSETNLFEWDSAASLVEHEAARLVDRLSLDAVEASQKAAIQIIQIVEYLDIPRELFGRHWEEDLTNNEVAKYIVTVFGNYLSDVKDSLVSQYLYHKVVVALVRCTVCFYIKRFILKADRVRYSIRQRRNRMKSQEFFSNPRRAQMRMTHDIEVFQKFFLDVSDGSKILQKIVADEFSVLDQLLLECSIYALSRCGFENLEEFIIVVYKRSGAHADVTRHLLSDIFLLMNGEDKDRCVRKTIQNLNEDLDKIKERIVERRNEHPSVQTAKANAAYFCLEEMLEASYNERIIQENMALCAGVGKDIIELRKQITGSKKIH</sequence>
<dbReference type="Gene3D" id="1.10.357.70">
    <property type="entry name" value="Exocyst complex component Sec6, C-terminal domain"/>
    <property type="match status" value="1"/>
</dbReference>
<name>A0A448Z780_9STRA</name>
<protein>
    <submittedName>
        <fullName evidence="1">Uncharacterized protein</fullName>
    </submittedName>
</protein>